<feature type="transmembrane region" description="Helical" evidence="7">
    <location>
        <begin position="207"/>
        <end position="226"/>
    </location>
</feature>
<reference evidence="9 10" key="1">
    <citation type="submission" date="2016-04" db="EMBL/GenBank/DDBJ databases">
        <title>A degradative enzymes factory behind the ericoid mycorrhizal symbiosis.</title>
        <authorList>
            <consortium name="DOE Joint Genome Institute"/>
            <person name="Martino E."/>
            <person name="Morin E."/>
            <person name="Grelet G."/>
            <person name="Kuo A."/>
            <person name="Kohler A."/>
            <person name="Daghino S."/>
            <person name="Barry K."/>
            <person name="Choi C."/>
            <person name="Cichocki N."/>
            <person name="Clum A."/>
            <person name="Copeland A."/>
            <person name="Hainaut M."/>
            <person name="Haridas S."/>
            <person name="Labutti K."/>
            <person name="Lindquist E."/>
            <person name="Lipzen A."/>
            <person name="Khouja H.-R."/>
            <person name="Murat C."/>
            <person name="Ohm R."/>
            <person name="Olson A."/>
            <person name="Spatafora J."/>
            <person name="Veneault-Fourrey C."/>
            <person name="Henrissat B."/>
            <person name="Grigoriev I."/>
            <person name="Martin F."/>
            <person name="Perotto S."/>
        </authorList>
    </citation>
    <scope>NUCLEOTIDE SEQUENCE [LARGE SCALE GENOMIC DNA]</scope>
    <source>
        <strain evidence="9 10">F</strain>
    </source>
</reference>
<dbReference type="Proteomes" id="UP000235786">
    <property type="component" value="Unassembled WGS sequence"/>
</dbReference>
<dbReference type="AlphaFoldDB" id="A0A2J6QVE1"/>
<feature type="transmembrane region" description="Helical" evidence="7">
    <location>
        <begin position="99"/>
        <end position="119"/>
    </location>
</feature>
<comment type="subcellular location">
    <subcellularLocation>
        <location evidence="1">Membrane</location>
        <topology evidence="1">Multi-pass membrane protein</topology>
    </subcellularLocation>
</comment>
<comment type="similarity">
    <text evidence="5">Belongs to the SAT4 family.</text>
</comment>
<feature type="domain" description="Rhodopsin" evidence="8">
    <location>
        <begin position="33"/>
        <end position="271"/>
    </location>
</feature>
<dbReference type="PANTHER" id="PTHR33048:SF47">
    <property type="entry name" value="INTEGRAL MEMBRANE PROTEIN-RELATED"/>
    <property type="match status" value="1"/>
</dbReference>
<dbReference type="OrthoDB" id="10017208at2759"/>
<feature type="transmembrane region" description="Helical" evidence="7">
    <location>
        <begin position="15"/>
        <end position="38"/>
    </location>
</feature>
<feature type="compositionally biased region" description="Basic and acidic residues" evidence="6">
    <location>
        <begin position="330"/>
        <end position="345"/>
    </location>
</feature>
<proteinExistence type="inferred from homology"/>
<evidence type="ECO:0000256" key="2">
    <source>
        <dbReference type="ARBA" id="ARBA00022692"/>
    </source>
</evidence>
<feature type="transmembrane region" description="Helical" evidence="7">
    <location>
        <begin position="246"/>
        <end position="265"/>
    </location>
</feature>
<evidence type="ECO:0000256" key="4">
    <source>
        <dbReference type="ARBA" id="ARBA00023136"/>
    </source>
</evidence>
<accession>A0A2J6QVE1</accession>
<keyword evidence="4 7" id="KW-0472">Membrane</keyword>
<organism evidence="9 10">
    <name type="scientific">Hyaloscypha variabilis (strain UAMH 11265 / GT02V1 / F)</name>
    <name type="common">Meliniomyces variabilis</name>
    <dbReference type="NCBI Taxonomy" id="1149755"/>
    <lineage>
        <taxon>Eukaryota</taxon>
        <taxon>Fungi</taxon>
        <taxon>Dikarya</taxon>
        <taxon>Ascomycota</taxon>
        <taxon>Pezizomycotina</taxon>
        <taxon>Leotiomycetes</taxon>
        <taxon>Helotiales</taxon>
        <taxon>Hyaloscyphaceae</taxon>
        <taxon>Hyaloscypha</taxon>
        <taxon>Hyaloscypha variabilis</taxon>
    </lineage>
</organism>
<evidence type="ECO:0000313" key="9">
    <source>
        <dbReference type="EMBL" id="PMD30230.1"/>
    </source>
</evidence>
<evidence type="ECO:0000256" key="7">
    <source>
        <dbReference type="SAM" id="Phobius"/>
    </source>
</evidence>
<evidence type="ECO:0000256" key="1">
    <source>
        <dbReference type="ARBA" id="ARBA00004141"/>
    </source>
</evidence>
<dbReference type="EMBL" id="KZ613968">
    <property type="protein sequence ID" value="PMD30230.1"/>
    <property type="molecule type" value="Genomic_DNA"/>
</dbReference>
<feature type="transmembrane region" description="Helical" evidence="7">
    <location>
        <begin position="172"/>
        <end position="195"/>
    </location>
</feature>
<dbReference type="STRING" id="1149755.A0A2J6QVE1"/>
<evidence type="ECO:0000256" key="6">
    <source>
        <dbReference type="SAM" id="MobiDB-lite"/>
    </source>
</evidence>
<evidence type="ECO:0000256" key="5">
    <source>
        <dbReference type="ARBA" id="ARBA00038359"/>
    </source>
</evidence>
<gene>
    <name evidence="9" type="ORF">L207DRAFT_503000</name>
</gene>
<sequence length="372" mass="41540">MASREWKTNEYWKTVSIVVVLVFASLATLTYALRMYAARISSSRFKVQDYLMGIGLLLSYGATVATILNAFNGVGVPSKELPLAEKNSLNYGSWIIQKFWPTSMAFIKISIIFFLRSLFGARPIVRRWLDGLSVIIALWATAALLTNIFQCWPPSYYYNKNQKGHCMPGQKQFFMAMGSLALIEDTVILLIPMPTIWTLKVKLRQKIAVTFILSLGSLVCVLSLLRIVEFRRFLLTDLSSSSALESIFTCLEMNIATICGCLPLLRPVFRKFLTRTDGSRSYGASSAKQPNFQSGFLSASSRSGASEFQKLSDVNFLATRVASKSKGSSGKRDETRTSSEIELKGIEVSTSMHQEVRPASIPDSDELRRHVL</sequence>
<name>A0A2J6QVE1_HYAVF</name>
<keyword evidence="2 7" id="KW-0812">Transmembrane</keyword>
<dbReference type="InterPro" id="IPR052337">
    <property type="entry name" value="SAT4-like"/>
</dbReference>
<dbReference type="Pfam" id="PF20684">
    <property type="entry name" value="Fung_rhodopsin"/>
    <property type="match status" value="1"/>
</dbReference>
<feature type="transmembrane region" description="Helical" evidence="7">
    <location>
        <begin position="131"/>
        <end position="152"/>
    </location>
</feature>
<dbReference type="GO" id="GO:0016020">
    <property type="term" value="C:membrane"/>
    <property type="evidence" value="ECO:0007669"/>
    <property type="project" value="UniProtKB-SubCell"/>
</dbReference>
<dbReference type="PANTHER" id="PTHR33048">
    <property type="entry name" value="PTH11-LIKE INTEGRAL MEMBRANE PROTEIN (AFU_ORTHOLOGUE AFUA_5G11245)"/>
    <property type="match status" value="1"/>
</dbReference>
<keyword evidence="10" id="KW-1185">Reference proteome</keyword>
<dbReference type="InterPro" id="IPR049326">
    <property type="entry name" value="Rhodopsin_dom_fungi"/>
</dbReference>
<feature type="transmembrane region" description="Helical" evidence="7">
    <location>
        <begin position="50"/>
        <end position="71"/>
    </location>
</feature>
<evidence type="ECO:0000256" key="3">
    <source>
        <dbReference type="ARBA" id="ARBA00022989"/>
    </source>
</evidence>
<keyword evidence="3 7" id="KW-1133">Transmembrane helix</keyword>
<evidence type="ECO:0000259" key="8">
    <source>
        <dbReference type="Pfam" id="PF20684"/>
    </source>
</evidence>
<evidence type="ECO:0000313" key="10">
    <source>
        <dbReference type="Proteomes" id="UP000235786"/>
    </source>
</evidence>
<feature type="region of interest" description="Disordered" evidence="6">
    <location>
        <begin position="324"/>
        <end position="372"/>
    </location>
</feature>
<protein>
    <recommendedName>
        <fullName evidence="8">Rhodopsin domain-containing protein</fullName>
    </recommendedName>
</protein>